<comment type="catalytic activity">
    <reaction evidence="6">
        <text>[thioredoxin]-dithiol + NADP(+) = [thioredoxin]-disulfide + NADPH + H(+)</text>
        <dbReference type="Rhea" id="RHEA:20345"/>
        <dbReference type="Rhea" id="RHEA-COMP:10698"/>
        <dbReference type="Rhea" id="RHEA-COMP:10700"/>
        <dbReference type="ChEBI" id="CHEBI:15378"/>
        <dbReference type="ChEBI" id="CHEBI:29950"/>
        <dbReference type="ChEBI" id="CHEBI:50058"/>
        <dbReference type="ChEBI" id="CHEBI:57783"/>
        <dbReference type="ChEBI" id="CHEBI:58349"/>
        <dbReference type="EC" id="1.8.1.9"/>
    </reaction>
</comment>
<evidence type="ECO:0000313" key="9">
    <source>
        <dbReference type="EMBL" id="PKL72697.1"/>
    </source>
</evidence>
<comment type="cofactor">
    <cofactor evidence="7">
        <name>FAD</name>
        <dbReference type="ChEBI" id="CHEBI:57692"/>
    </cofactor>
    <text evidence="7">Binds 1 FAD per subunit.</text>
</comment>
<dbReference type="Proteomes" id="UP000233414">
    <property type="component" value="Unassembled WGS sequence"/>
</dbReference>
<dbReference type="PRINTS" id="PR00368">
    <property type="entry name" value="FADPNR"/>
</dbReference>
<dbReference type="NCBIfam" id="TIGR01292">
    <property type="entry name" value="TRX_reduct"/>
    <property type="match status" value="1"/>
</dbReference>
<keyword evidence="1 6" id="KW-0285">Flavoprotein</keyword>
<dbReference type="PROSITE" id="PS00573">
    <property type="entry name" value="PYRIDINE_REDOX_2"/>
    <property type="match status" value="1"/>
</dbReference>
<evidence type="ECO:0000313" key="10">
    <source>
        <dbReference type="Proteomes" id="UP000233414"/>
    </source>
</evidence>
<evidence type="ECO:0000256" key="7">
    <source>
        <dbReference type="RuleBase" id="RU003881"/>
    </source>
</evidence>
<dbReference type="InterPro" id="IPR005982">
    <property type="entry name" value="Thioredox_Rdtase"/>
</dbReference>
<dbReference type="PRINTS" id="PR00469">
    <property type="entry name" value="PNDRDTASEII"/>
</dbReference>
<dbReference type="PANTHER" id="PTHR48105">
    <property type="entry name" value="THIOREDOXIN REDUCTASE 1-RELATED-RELATED"/>
    <property type="match status" value="1"/>
</dbReference>
<sequence>MKNMYDVIIIGAGAAGMTAAIYTSRRMLKTLVISKDLGGQASLATEVENYPGFDEAISGFKIMQKFNQQARKFGVEFIFDEVEEIKPENDFFEIKTNTQNYQTKSVILAFGLTPRDLDVPGEEKFKGKGVSYCATCDALFYKDKNVAVIGGGNAALDATLLLSKIAKKVYLVHRRNEFKGDEILIQKIKEQKNIQFVLNSTIKEIKGAEFVKSIIVNKIDKENEEEIEVNGVFAEVGYEVKADFIKNLVNLDEKNQVITNKNCETSLSGIFAAGDATDILYKQIIISAGEGAKAALSAYKYIQEKGGKNCINLDWGAKK</sequence>
<evidence type="ECO:0000256" key="5">
    <source>
        <dbReference type="ARBA" id="ARBA00023284"/>
    </source>
</evidence>
<accession>A0A2N1UP85</accession>
<reference evidence="9 10" key="1">
    <citation type="journal article" date="2017" name="ISME J.">
        <title>Potential for microbial H2 and metal transformations associated with novel bacteria and archaea in deep terrestrial subsurface sediments.</title>
        <authorList>
            <person name="Hernsdorf A.W."/>
            <person name="Amano Y."/>
            <person name="Miyakawa K."/>
            <person name="Ise K."/>
            <person name="Suzuki Y."/>
            <person name="Anantharaman K."/>
            <person name="Probst A."/>
            <person name="Burstein D."/>
            <person name="Thomas B.C."/>
            <person name="Banfield J.F."/>
        </authorList>
    </citation>
    <scope>NUCLEOTIDE SEQUENCE [LARGE SCALE GENOMIC DNA]</scope>
    <source>
        <strain evidence="9">HGW-Kuenenbacteria-1</strain>
    </source>
</reference>
<dbReference type="GO" id="GO:0019430">
    <property type="term" value="P:removal of superoxide radicals"/>
    <property type="evidence" value="ECO:0007669"/>
    <property type="project" value="UniProtKB-UniRule"/>
</dbReference>
<evidence type="ECO:0000256" key="2">
    <source>
        <dbReference type="ARBA" id="ARBA00022827"/>
    </source>
</evidence>
<name>A0A2N1UP85_9BACT</name>
<comment type="subunit">
    <text evidence="6">Homodimer.</text>
</comment>
<evidence type="ECO:0000256" key="4">
    <source>
        <dbReference type="ARBA" id="ARBA00023157"/>
    </source>
</evidence>
<dbReference type="GO" id="GO:0005737">
    <property type="term" value="C:cytoplasm"/>
    <property type="evidence" value="ECO:0007669"/>
    <property type="project" value="InterPro"/>
</dbReference>
<keyword evidence="7" id="KW-0521">NADP</keyword>
<dbReference type="InterPro" id="IPR008255">
    <property type="entry name" value="Pyr_nucl-diS_OxRdtase_2_AS"/>
</dbReference>
<organism evidence="9 10">
    <name type="scientific">Candidatus Kuenenbacteria bacterium HGW-Kuenenbacteria-1</name>
    <dbReference type="NCBI Taxonomy" id="2013812"/>
    <lineage>
        <taxon>Bacteria</taxon>
        <taxon>Candidatus Kueneniibacteriota</taxon>
    </lineage>
</organism>
<evidence type="ECO:0000256" key="1">
    <source>
        <dbReference type="ARBA" id="ARBA00022630"/>
    </source>
</evidence>
<keyword evidence="3 6" id="KW-0560">Oxidoreductase</keyword>
<evidence type="ECO:0000256" key="6">
    <source>
        <dbReference type="RuleBase" id="RU003880"/>
    </source>
</evidence>
<dbReference type="Pfam" id="PF07992">
    <property type="entry name" value="Pyr_redox_2"/>
    <property type="match status" value="1"/>
</dbReference>
<dbReference type="EC" id="1.8.1.9" evidence="6"/>
<protein>
    <recommendedName>
        <fullName evidence="6">Thioredoxin reductase</fullName>
        <ecNumber evidence="6">1.8.1.9</ecNumber>
    </recommendedName>
</protein>
<evidence type="ECO:0000259" key="8">
    <source>
        <dbReference type="Pfam" id="PF07992"/>
    </source>
</evidence>
<comment type="similarity">
    <text evidence="6">Belongs to the class-II pyridine nucleotide-disulfide oxidoreductase family.</text>
</comment>
<keyword evidence="2 6" id="KW-0274">FAD</keyword>
<dbReference type="EMBL" id="PGYQ01000001">
    <property type="protein sequence ID" value="PKL72697.1"/>
    <property type="molecule type" value="Genomic_DNA"/>
</dbReference>
<dbReference type="InterPro" id="IPR050097">
    <property type="entry name" value="Ferredoxin-NADP_redctase_2"/>
</dbReference>
<proteinExistence type="inferred from homology"/>
<keyword evidence="4" id="KW-1015">Disulfide bond</keyword>
<dbReference type="GO" id="GO:0004791">
    <property type="term" value="F:thioredoxin-disulfide reductase (NADPH) activity"/>
    <property type="evidence" value="ECO:0007669"/>
    <property type="project" value="UniProtKB-UniRule"/>
</dbReference>
<gene>
    <name evidence="9" type="primary">trxB</name>
    <name evidence="9" type="ORF">CVV26_00310</name>
</gene>
<evidence type="ECO:0000256" key="3">
    <source>
        <dbReference type="ARBA" id="ARBA00023002"/>
    </source>
</evidence>
<keyword evidence="5 6" id="KW-0676">Redox-active center</keyword>
<dbReference type="InterPro" id="IPR023753">
    <property type="entry name" value="FAD/NAD-binding_dom"/>
</dbReference>
<dbReference type="AlphaFoldDB" id="A0A2N1UP85"/>
<comment type="caution">
    <text evidence="9">The sequence shown here is derived from an EMBL/GenBank/DDBJ whole genome shotgun (WGS) entry which is preliminary data.</text>
</comment>
<dbReference type="SUPFAM" id="SSF51905">
    <property type="entry name" value="FAD/NAD(P)-binding domain"/>
    <property type="match status" value="1"/>
</dbReference>
<feature type="domain" description="FAD/NAD(P)-binding" evidence="8">
    <location>
        <begin position="5"/>
        <end position="283"/>
    </location>
</feature>
<dbReference type="InterPro" id="IPR036188">
    <property type="entry name" value="FAD/NAD-bd_sf"/>
</dbReference>
<dbReference type="Gene3D" id="3.50.50.60">
    <property type="entry name" value="FAD/NAD(P)-binding domain"/>
    <property type="match status" value="2"/>
</dbReference>